<dbReference type="Pfam" id="PF12833">
    <property type="entry name" value="HTH_18"/>
    <property type="match status" value="1"/>
</dbReference>
<feature type="domain" description="HTH araC/xylS-type" evidence="4">
    <location>
        <begin position="222"/>
        <end position="321"/>
    </location>
</feature>
<protein>
    <recommendedName>
        <fullName evidence="4">HTH araC/xylS-type domain-containing protein</fullName>
    </recommendedName>
</protein>
<sequence>MRPMDCARVSVWISLMVRFAHERAITRKGPRRHRSLFSGGSRITLHDRADASLRIEEGFLGAVKVGRVTTTGHDVELFEPGGVTLLMPLRGRAQVDTGERRLEAGPGGALLLPAGRRMTRVEPDRSGIYLGSPVILPICADRGLPPAFRPRGATPTGSTLEQHTISLYRWLYDEVEAESPLLDREKSRDAWIESLYDSFAALLAEDERPRREEASRAEMRVRQAEEYMRAHLDEATVADVARACGVTVRTLDMAFRQVRDATPKSILTALRLQEARRLLLAPEGPATVTEACFRAGLGHPSRFAQAYRASFGESPSRTLAARRG</sequence>
<evidence type="ECO:0000313" key="5">
    <source>
        <dbReference type="EMBL" id="RBI83820.1"/>
    </source>
</evidence>
<dbReference type="SMART" id="SM00342">
    <property type="entry name" value="HTH_ARAC"/>
    <property type="match status" value="1"/>
</dbReference>
<dbReference type="InterPro" id="IPR018062">
    <property type="entry name" value="HTH_AraC-typ_CS"/>
</dbReference>
<dbReference type="InterPro" id="IPR009057">
    <property type="entry name" value="Homeodomain-like_sf"/>
</dbReference>
<keyword evidence="3" id="KW-0804">Transcription</keyword>
<organism evidence="5 6">
    <name type="scientific">Rhodosalinus halophilus</name>
    <dbReference type="NCBI Taxonomy" id="2259333"/>
    <lineage>
        <taxon>Bacteria</taxon>
        <taxon>Pseudomonadati</taxon>
        <taxon>Pseudomonadota</taxon>
        <taxon>Alphaproteobacteria</taxon>
        <taxon>Rhodobacterales</taxon>
        <taxon>Paracoccaceae</taxon>
        <taxon>Rhodosalinus</taxon>
    </lineage>
</organism>
<dbReference type="PANTHER" id="PTHR46796">
    <property type="entry name" value="HTH-TYPE TRANSCRIPTIONAL ACTIVATOR RHAS-RELATED"/>
    <property type="match status" value="1"/>
</dbReference>
<evidence type="ECO:0000256" key="1">
    <source>
        <dbReference type="ARBA" id="ARBA00023015"/>
    </source>
</evidence>
<dbReference type="GO" id="GO:0043565">
    <property type="term" value="F:sequence-specific DNA binding"/>
    <property type="evidence" value="ECO:0007669"/>
    <property type="project" value="InterPro"/>
</dbReference>
<dbReference type="EMBL" id="QNTQ01000014">
    <property type="protein sequence ID" value="RBI83820.1"/>
    <property type="molecule type" value="Genomic_DNA"/>
</dbReference>
<gene>
    <name evidence="5" type="ORF">DRV85_14295</name>
</gene>
<dbReference type="Pfam" id="PF14525">
    <property type="entry name" value="AraC_binding_2"/>
    <property type="match status" value="1"/>
</dbReference>
<proteinExistence type="predicted"/>
<dbReference type="InterPro" id="IPR050204">
    <property type="entry name" value="AraC_XylS_family_regulators"/>
</dbReference>
<dbReference type="GO" id="GO:0003700">
    <property type="term" value="F:DNA-binding transcription factor activity"/>
    <property type="evidence" value="ECO:0007669"/>
    <property type="project" value="InterPro"/>
</dbReference>
<evidence type="ECO:0000256" key="2">
    <source>
        <dbReference type="ARBA" id="ARBA00023125"/>
    </source>
</evidence>
<accession>A0A365U7L0</accession>
<dbReference type="PROSITE" id="PS01124">
    <property type="entry name" value="HTH_ARAC_FAMILY_2"/>
    <property type="match status" value="1"/>
</dbReference>
<dbReference type="PROSITE" id="PS00041">
    <property type="entry name" value="HTH_ARAC_FAMILY_1"/>
    <property type="match status" value="1"/>
</dbReference>
<keyword evidence="6" id="KW-1185">Reference proteome</keyword>
<dbReference type="SUPFAM" id="SSF46689">
    <property type="entry name" value="Homeodomain-like"/>
    <property type="match status" value="1"/>
</dbReference>
<dbReference type="Gene3D" id="1.10.10.60">
    <property type="entry name" value="Homeodomain-like"/>
    <property type="match status" value="1"/>
</dbReference>
<keyword evidence="2" id="KW-0238">DNA-binding</keyword>
<evidence type="ECO:0000256" key="3">
    <source>
        <dbReference type="ARBA" id="ARBA00023163"/>
    </source>
</evidence>
<dbReference type="InterPro" id="IPR035418">
    <property type="entry name" value="AraC-bd_2"/>
</dbReference>
<comment type="caution">
    <text evidence="5">The sequence shown here is derived from an EMBL/GenBank/DDBJ whole genome shotgun (WGS) entry which is preliminary data.</text>
</comment>
<evidence type="ECO:0000313" key="6">
    <source>
        <dbReference type="Proteomes" id="UP000253370"/>
    </source>
</evidence>
<dbReference type="AlphaFoldDB" id="A0A365U7L0"/>
<evidence type="ECO:0000259" key="4">
    <source>
        <dbReference type="PROSITE" id="PS01124"/>
    </source>
</evidence>
<name>A0A365U7L0_9RHOB</name>
<dbReference type="InterPro" id="IPR018060">
    <property type="entry name" value="HTH_AraC"/>
</dbReference>
<reference evidence="5 6" key="1">
    <citation type="submission" date="2018-07" db="EMBL/GenBank/DDBJ databases">
        <title>Rhodosalinus sp. strain E84T genomic sequence and assembly.</title>
        <authorList>
            <person name="Liu Z.-W."/>
            <person name="Lu D.-C."/>
        </authorList>
    </citation>
    <scope>NUCLEOTIDE SEQUENCE [LARGE SCALE GENOMIC DNA]</scope>
    <source>
        <strain evidence="5 6">E84</strain>
    </source>
</reference>
<dbReference type="Proteomes" id="UP000253370">
    <property type="component" value="Unassembled WGS sequence"/>
</dbReference>
<keyword evidence="1" id="KW-0805">Transcription regulation</keyword>